<evidence type="ECO:0000313" key="10">
    <source>
        <dbReference type="Proteomes" id="UP000278149"/>
    </source>
</evidence>
<keyword evidence="5 7" id="KW-0511">Multifunctional enzyme</keyword>
<feature type="active site" evidence="7">
    <location>
        <position position="149"/>
    </location>
</feature>
<dbReference type="Gene3D" id="1.10.340.30">
    <property type="entry name" value="Hypothetical protein, domain 2"/>
    <property type="match status" value="1"/>
</dbReference>
<keyword evidence="3 7" id="KW-0234">DNA repair</keyword>
<evidence type="ECO:0000259" key="8">
    <source>
        <dbReference type="SMART" id="SM00478"/>
    </source>
</evidence>
<dbReference type="Gene3D" id="1.10.1670.10">
    <property type="entry name" value="Helix-hairpin-Helix base-excision DNA repair enzymes (C-terminal)"/>
    <property type="match status" value="1"/>
</dbReference>
<keyword evidence="1 7" id="KW-0227">DNA damage</keyword>
<dbReference type="HAMAP" id="MF_00241">
    <property type="entry name" value="Ogg"/>
    <property type="match status" value="1"/>
</dbReference>
<proteinExistence type="inferred from homology"/>
<dbReference type="SMR" id="A0A429G7F6"/>
<name>A0A429G7F6_9CREN</name>
<keyword evidence="6 7" id="KW-0326">Glycosidase</keyword>
<dbReference type="GO" id="GO:0006284">
    <property type="term" value="P:base-excision repair"/>
    <property type="evidence" value="ECO:0007669"/>
    <property type="project" value="UniProtKB-UniRule"/>
</dbReference>
<dbReference type="PIRSF" id="PIRSF005954">
    <property type="entry name" value="Thrmst_ogg"/>
    <property type="match status" value="1"/>
</dbReference>
<dbReference type="SMART" id="SM00478">
    <property type="entry name" value="ENDO3c"/>
    <property type="match status" value="1"/>
</dbReference>
<protein>
    <recommendedName>
        <fullName evidence="7">8-oxoguanine DNA glycosylase/AP lyase</fullName>
    </recommendedName>
    <domain>
        <recommendedName>
            <fullName evidence="7">8-oxoguanine DNA glycosylase</fullName>
            <shortName evidence="7">8-oxoG DNA glycosylase</shortName>
            <ecNumber evidence="7">3.2.2.-</ecNumber>
        </recommendedName>
    </domain>
    <domain>
        <recommendedName>
            <fullName evidence="7">DNA-(apurinic or apyrimidinic site) lyase</fullName>
            <shortName evidence="7">AP lyase</shortName>
            <ecNumber evidence="7">4.2.99.18</ecNumber>
        </recommendedName>
    </domain>
</protein>
<comment type="catalytic activity">
    <reaction evidence="7">
        <text>2'-deoxyribonucleotide-(2'-deoxyribose 5'-phosphate)-2'-deoxyribonucleotide-DNA = a 3'-end 2'-deoxyribonucleotide-(2,3-dehydro-2,3-deoxyribose 5'-phosphate)-DNA + a 5'-end 5'-phospho-2'-deoxyribonucleoside-DNA + H(+)</text>
        <dbReference type="Rhea" id="RHEA:66592"/>
        <dbReference type="Rhea" id="RHEA-COMP:13180"/>
        <dbReference type="Rhea" id="RHEA-COMP:16897"/>
        <dbReference type="Rhea" id="RHEA-COMP:17067"/>
        <dbReference type="ChEBI" id="CHEBI:15378"/>
        <dbReference type="ChEBI" id="CHEBI:136412"/>
        <dbReference type="ChEBI" id="CHEBI:157695"/>
        <dbReference type="ChEBI" id="CHEBI:167181"/>
        <dbReference type="EC" id="4.2.99.18"/>
    </reaction>
</comment>
<dbReference type="Proteomes" id="UP000278149">
    <property type="component" value="Unassembled WGS sequence"/>
</dbReference>
<comment type="function">
    <text evidence="7">Catalyzes the excision of an oxidatively damaged form of guanine (7,8-dihydro-8-oxoguanine = 8-oxoG) from DNA. Also cleaves the DNA backbone at apurinic/apyrimidinic sites (AP sites).</text>
</comment>
<dbReference type="SUPFAM" id="SSF48150">
    <property type="entry name" value="DNA-glycosylase"/>
    <property type="match status" value="1"/>
</dbReference>
<dbReference type="InterPro" id="IPR003265">
    <property type="entry name" value="HhH-GPD_domain"/>
</dbReference>
<dbReference type="CDD" id="cd00056">
    <property type="entry name" value="ENDO3c"/>
    <property type="match status" value="1"/>
</dbReference>
<dbReference type="NCBIfam" id="NF002305">
    <property type="entry name" value="PRK01229.1"/>
    <property type="match status" value="1"/>
</dbReference>
<organism evidence="9 10">
    <name type="scientific">Candidatus Korarchaeum cryptofilum</name>
    <dbReference type="NCBI Taxonomy" id="498846"/>
    <lineage>
        <taxon>Archaea</taxon>
        <taxon>Thermoproteota</taxon>
        <taxon>Candidatus Korarchaeia</taxon>
        <taxon>Candidatus Korarchaeales</taxon>
        <taxon>Candidatus Korarchaeaceae</taxon>
        <taxon>Candidatus Korarchaeum</taxon>
    </lineage>
</organism>
<evidence type="ECO:0000256" key="7">
    <source>
        <dbReference type="HAMAP-Rule" id="MF_00241"/>
    </source>
</evidence>
<evidence type="ECO:0000313" key="9">
    <source>
        <dbReference type="EMBL" id="RSN69730.1"/>
    </source>
</evidence>
<dbReference type="RefSeq" id="WP_012309816.1">
    <property type="nucleotide sequence ID" value="NZ_RCOR01000018.1"/>
</dbReference>
<dbReference type="EC" id="3.2.2.-" evidence="7"/>
<evidence type="ECO:0000256" key="4">
    <source>
        <dbReference type="ARBA" id="ARBA00023239"/>
    </source>
</evidence>
<keyword evidence="2 7" id="KW-0378">Hydrolase</keyword>
<reference evidence="9 10" key="1">
    <citation type="submission" date="2018-10" db="EMBL/GenBank/DDBJ databases">
        <title>Co-occurring genomic capacity for anaerobic methane metabolism and dissimilatory sulfite reduction discovered in the Korarchaeota.</title>
        <authorList>
            <person name="Mckay L.J."/>
            <person name="Dlakic M."/>
            <person name="Fields M.W."/>
            <person name="Delmont T.O."/>
            <person name="Eren A.M."/>
            <person name="Jay Z.J."/>
            <person name="Klingelsmith K.B."/>
            <person name="Rusch D.B."/>
            <person name="Inskeep W.P."/>
        </authorList>
    </citation>
    <scope>NUCLEOTIDE SEQUENCE [LARGE SCALE GENOMIC DNA]</scope>
    <source>
        <strain evidence="9 10">WS</strain>
    </source>
</reference>
<comment type="caution">
    <text evidence="9">The sequence shown here is derived from an EMBL/GenBank/DDBJ whole genome shotgun (WGS) entry which is preliminary data.</text>
</comment>
<dbReference type="InterPro" id="IPR023170">
    <property type="entry name" value="HhH_base_excis_C"/>
</dbReference>
<dbReference type="Pfam" id="PF22175">
    <property type="entry name" value="Ogg-HhH"/>
    <property type="match status" value="1"/>
</dbReference>
<feature type="domain" description="HhH-GPD" evidence="8">
    <location>
        <begin position="47"/>
        <end position="207"/>
    </location>
</feature>
<dbReference type="AlphaFoldDB" id="A0A429G7F6"/>
<gene>
    <name evidence="7" type="primary">ogg</name>
    <name evidence="9" type="ORF">D9Q81_02905</name>
</gene>
<evidence type="ECO:0000256" key="1">
    <source>
        <dbReference type="ARBA" id="ARBA00022763"/>
    </source>
</evidence>
<dbReference type="GO" id="GO:0016799">
    <property type="term" value="F:hydrolase activity, hydrolyzing N-glycosyl compounds"/>
    <property type="evidence" value="ECO:0007669"/>
    <property type="project" value="UniProtKB-UniRule"/>
</dbReference>
<keyword evidence="4 7" id="KW-0456">Lyase</keyword>
<dbReference type="GeneID" id="6094450"/>
<dbReference type="InterPro" id="IPR011257">
    <property type="entry name" value="DNA_glycosylase"/>
</dbReference>
<dbReference type="InterPro" id="IPR012092">
    <property type="entry name" value="DNA_glyclase/AP_lyase_Ogg"/>
</dbReference>
<evidence type="ECO:0000256" key="6">
    <source>
        <dbReference type="ARBA" id="ARBA00023295"/>
    </source>
</evidence>
<feature type="active site" evidence="7">
    <location>
        <position position="131"/>
    </location>
</feature>
<dbReference type="OMA" id="ELCFCIL"/>
<evidence type="ECO:0000256" key="5">
    <source>
        <dbReference type="ARBA" id="ARBA00023268"/>
    </source>
</evidence>
<feature type="site" description="Important for guanine/8-oxoguanine distinction" evidence="7">
    <location>
        <position position="209"/>
    </location>
</feature>
<dbReference type="EMBL" id="RCOR01000018">
    <property type="protein sequence ID" value="RSN69730.1"/>
    <property type="molecule type" value="Genomic_DNA"/>
</dbReference>
<comment type="similarity">
    <text evidence="7">Belongs to the type-2 OGG1 family.</text>
</comment>
<evidence type="ECO:0000256" key="2">
    <source>
        <dbReference type="ARBA" id="ARBA00022801"/>
    </source>
</evidence>
<evidence type="ECO:0000256" key="3">
    <source>
        <dbReference type="ARBA" id="ARBA00023204"/>
    </source>
</evidence>
<sequence>MGVDDLVNDVMRLKGSRVREIIERRMREFERERSDEELFKELVFCLLTANFSAEGGLRILESLGDGIFTLSEEELAAKLAELGHRYPRKRAEFIVEARKLIPILRDIISSFRDERLLREWLVKNVKGLGYKEASHFLRNIGFKNVSIIDYHILDLLMKYGILEEKPKSLSRARYLMIESILEEISRRTGINLGELDLYLWYIETGKVLK</sequence>
<dbReference type="GO" id="GO:0140078">
    <property type="term" value="F:class I DNA-(apurinic or apyrimidinic site) endonuclease activity"/>
    <property type="evidence" value="ECO:0007669"/>
    <property type="project" value="UniProtKB-EC"/>
</dbReference>
<dbReference type="EC" id="4.2.99.18" evidence="7"/>
<accession>A0A429G7F6</accession>